<organism evidence="12">
    <name type="scientific">termite gut metagenome</name>
    <dbReference type="NCBI Taxonomy" id="433724"/>
    <lineage>
        <taxon>unclassified sequences</taxon>
        <taxon>metagenomes</taxon>
        <taxon>organismal metagenomes</taxon>
    </lineage>
</organism>
<dbReference type="PROSITE" id="PS51721">
    <property type="entry name" value="G_CP"/>
    <property type="match status" value="1"/>
</dbReference>
<keyword evidence="8" id="KW-0694">RNA-binding</keyword>
<evidence type="ECO:0000256" key="6">
    <source>
        <dbReference type="ARBA" id="ARBA00022801"/>
    </source>
</evidence>
<dbReference type="NCBIfam" id="TIGR00157">
    <property type="entry name" value="ribosome small subunit-dependent GTPase A"/>
    <property type="match status" value="1"/>
</dbReference>
<feature type="domain" description="CP-type G" evidence="11">
    <location>
        <begin position="79"/>
        <end position="239"/>
    </location>
</feature>
<dbReference type="HAMAP" id="MF_01820">
    <property type="entry name" value="GTPase_RsgA"/>
    <property type="match status" value="1"/>
</dbReference>
<evidence type="ECO:0000259" key="11">
    <source>
        <dbReference type="PROSITE" id="PS51721"/>
    </source>
</evidence>
<dbReference type="GO" id="GO:0046872">
    <property type="term" value="F:metal ion binding"/>
    <property type="evidence" value="ECO:0007669"/>
    <property type="project" value="UniProtKB-KW"/>
</dbReference>
<dbReference type="InterPro" id="IPR012340">
    <property type="entry name" value="NA-bd_OB-fold"/>
</dbReference>
<dbReference type="SUPFAM" id="SSF50249">
    <property type="entry name" value="Nucleic acid-binding proteins"/>
    <property type="match status" value="1"/>
</dbReference>
<evidence type="ECO:0000256" key="5">
    <source>
        <dbReference type="ARBA" id="ARBA00022741"/>
    </source>
</evidence>
<name>A0A5J4RHX0_9ZZZZ</name>
<dbReference type="GO" id="GO:0005525">
    <property type="term" value="F:GTP binding"/>
    <property type="evidence" value="ECO:0007669"/>
    <property type="project" value="UniProtKB-KW"/>
</dbReference>
<dbReference type="EC" id="3.6.1.-" evidence="12"/>
<dbReference type="Gene3D" id="2.40.50.140">
    <property type="entry name" value="Nucleic acid-binding proteins"/>
    <property type="match status" value="1"/>
</dbReference>
<keyword evidence="6 12" id="KW-0378">Hydrolase</keyword>
<dbReference type="EMBL" id="SNRY01001154">
    <property type="protein sequence ID" value="KAA6333104.1"/>
    <property type="molecule type" value="Genomic_DNA"/>
</dbReference>
<accession>A0A5J4RHX0</accession>
<dbReference type="GO" id="GO:0003924">
    <property type="term" value="F:GTPase activity"/>
    <property type="evidence" value="ECO:0007669"/>
    <property type="project" value="InterPro"/>
</dbReference>
<evidence type="ECO:0000256" key="8">
    <source>
        <dbReference type="ARBA" id="ARBA00022884"/>
    </source>
</evidence>
<keyword evidence="5" id="KW-0547">Nucleotide-binding</keyword>
<protein>
    <submittedName>
        <fullName evidence="12">Ribosome biogenesis GTPase / thiamine phosphate phosphatase</fullName>
        <ecNumber evidence="12">3.6.1.-</ecNumber>
    </submittedName>
</protein>
<keyword evidence="3" id="KW-0479">Metal-binding</keyword>
<dbReference type="Pfam" id="PF16745">
    <property type="entry name" value="RsgA_N"/>
    <property type="match status" value="1"/>
</dbReference>
<dbReference type="PROSITE" id="PS50936">
    <property type="entry name" value="ENGC_GTPASE"/>
    <property type="match status" value="1"/>
</dbReference>
<dbReference type="Pfam" id="PF03193">
    <property type="entry name" value="RsgA_GTPase"/>
    <property type="match status" value="1"/>
</dbReference>
<evidence type="ECO:0000256" key="1">
    <source>
        <dbReference type="ARBA" id="ARBA00022490"/>
    </source>
</evidence>
<dbReference type="InterPro" id="IPR027417">
    <property type="entry name" value="P-loop_NTPase"/>
</dbReference>
<evidence type="ECO:0000256" key="9">
    <source>
        <dbReference type="ARBA" id="ARBA00023134"/>
    </source>
</evidence>
<evidence type="ECO:0000256" key="4">
    <source>
        <dbReference type="ARBA" id="ARBA00022730"/>
    </source>
</evidence>
<evidence type="ECO:0000256" key="3">
    <source>
        <dbReference type="ARBA" id="ARBA00022723"/>
    </source>
</evidence>
<evidence type="ECO:0000313" key="12">
    <source>
        <dbReference type="EMBL" id="KAA6333104.1"/>
    </source>
</evidence>
<sequence length="311" mass="35536">MRGLVVKNTGSWYQVKTDGDGQFIECKIKGNFRLKNIKSTNPVAVGDYVRIVPNQEGTAFITDIEDRKNYIVRRSPNLSKQLHILAANLDQCMLMITVSYPETSTTFIDRFLASAEAYRVPVKLLFNKIDTYDEDELRYLEGLIHLYAHVGYPCFKISALKDEGVDRLKEELKEKVTLIAGHSGVGKSTFINTVLPELNIKTDEISAYHKKGVHTTTFSEMFFLPEGGYIIDTPGIKGFGTFDMEKEEIGHYFPEIFSTSDRCRYNNCTHRREPECAVREAVEKHRISQSRYTSYLSMLEDEGDGKYRAAY</sequence>
<evidence type="ECO:0000259" key="10">
    <source>
        <dbReference type="PROSITE" id="PS50936"/>
    </source>
</evidence>
<dbReference type="InterPro" id="IPR030378">
    <property type="entry name" value="G_CP_dom"/>
</dbReference>
<keyword evidence="2" id="KW-0690">Ribosome biogenesis</keyword>
<reference evidence="12" key="1">
    <citation type="submission" date="2019-03" db="EMBL/GenBank/DDBJ databases">
        <title>Single cell metagenomics reveals metabolic interactions within the superorganism composed of flagellate Streblomastix strix and complex community of Bacteroidetes bacteria on its surface.</title>
        <authorList>
            <person name="Treitli S.C."/>
            <person name="Kolisko M."/>
            <person name="Husnik F."/>
            <person name="Keeling P."/>
            <person name="Hampl V."/>
        </authorList>
    </citation>
    <scope>NUCLEOTIDE SEQUENCE</scope>
    <source>
        <strain evidence="12">STM</strain>
    </source>
</reference>
<comment type="caution">
    <text evidence="12">The sequence shown here is derived from an EMBL/GenBank/DDBJ whole genome shotgun (WGS) entry which is preliminary data.</text>
</comment>
<dbReference type="InterPro" id="IPR004881">
    <property type="entry name" value="Ribosome_biogen_GTPase_RsgA"/>
</dbReference>
<gene>
    <name evidence="12" type="ORF">EZS27_018448</name>
</gene>
<keyword evidence="4" id="KW-0699">rRNA-binding</keyword>
<keyword evidence="9" id="KW-0342">GTP-binding</keyword>
<evidence type="ECO:0000256" key="7">
    <source>
        <dbReference type="ARBA" id="ARBA00022833"/>
    </source>
</evidence>
<dbReference type="Gene3D" id="1.10.40.50">
    <property type="entry name" value="Probable gtpase engc, domain 3"/>
    <property type="match status" value="1"/>
</dbReference>
<dbReference type="AlphaFoldDB" id="A0A5J4RHX0"/>
<dbReference type="CDD" id="cd01854">
    <property type="entry name" value="YjeQ_EngC"/>
    <property type="match status" value="1"/>
</dbReference>
<keyword evidence="1" id="KW-0963">Cytoplasm</keyword>
<dbReference type="PANTHER" id="PTHR32120">
    <property type="entry name" value="SMALL RIBOSOMAL SUBUNIT BIOGENESIS GTPASE RSGA"/>
    <property type="match status" value="1"/>
</dbReference>
<evidence type="ECO:0000256" key="2">
    <source>
        <dbReference type="ARBA" id="ARBA00022517"/>
    </source>
</evidence>
<keyword evidence="7" id="KW-0862">Zinc</keyword>
<proteinExistence type="inferred from homology"/>
<dbReference type="InterPro" id="IPR031944">
    <property type="entry name" value="RsgA_N"/>
</dbReference>
<dbReference type="InterPro" id="IPR010914">
    <property type="entry name" value="RsgA_GTPase_dom"/>
</dbReference>
<dbReference type="CDD" id="cd04466">
    <property type="entry name" value="S1_YloQ_GTPase"/>
    <property type="match status" value="1"/>
</dbReference>
<dbReference type="Gene3D" id="3.40.50.300">
    <property type="entry name" value="P-loop containing nucleotide triphosphate hydrolases"/>
    <property type="match status" value="1"/>
</dbReference>
<dbReference type="SUPFAM" id="SSF52540">
    <property type="entry name" value="P-loop containing nucleoside triphosphate hydrolases"/>
    <property type="match status" value="1"/>
</dbReference>
<dbReference type="GO" id="GO:0042254">
    <property type="term" value="P:ribosome biogenesis"/>
    <property type="evidence" value="ECO:0007669"/>
    <property type="project" value="UniProtKB-KW"/>
</dbReference>
<dbReference type="PANTHER" id="PTHR32120:SF11">
    <property type="entry name" value="SMALL RIBOSOMAL SUBUNIT BIOGENESIS GTPASE RSGA 1, MITOCHONDRIAL-RELATED"/>
    <property type="match status" value="1"/>
</dbReference>
<dbReference type="GO" id="GO:0019843">
    <property type="term" value="F:rRNA binding"/>
    <property type="evidence" value="ECO:0007669"/>
    <property type="project" value="UniProtKB-KW"/>
</dbReference>
<feature type="domain" description="EngC GTPase" evidence="10">
    <location>
        <begin position="87"/>
        <end position="237"/>
    </location>
</feature>